<feature type="transmembrane region" description="Helical" evidence="10">
    <location>
        <begin position="46"/>
        <end position="66"/>
    </location>
</feature>
<feature type="transmembrane region" description="Helical" evidence="10">
    <location>
        <begin position="376"/>
        <end position="393"/>
    </location>
</feature>
<comment type="similarity">
    <text evidence="2">Belongs to the oligopeptide OPT transporter (TC 2.A.67.1) family.</text>
</comment>
<dbReference type="AlphaFoldDB" id="A0AAV9CV87"/>
<feature type="transmembrane region" description="Helical" evidence="10">
    <location>
        <begin position="350"/>
        <end position="370"/>
    </location>
</feature>
<keyword evidence="5" id="KW-0571">Peptide transport</keyword>
<evidence type="ECO:0000256" key="6">
    <source>
        <dbReference type="ARBA" id="ARBA00022927"/>
    </source>
</evidence>
<feature type="compositionally biased region" description="Basic and acidic residues" evidence="9">
    <location>
        <begin position="1"/>
        <end position="12"/>
    </location>
</feature>
<evidence type="ECO:0000256" key="8">
    <source>
        <dbReference type="ARBA" id="ARBA00023136"/>
    </source>
</evidence>
<evidence type="ECO:0000256" key="9">
    <source>
        <dbReference type="SAM" id="MobiDB-lite"/>
    </source>
</evidence>
<keyword evidence="3" id="KW-0813">Transport</keyword>
<keyword evidence="4 10" id="KW-0812">Transmembrane</keyword>
<evidence type="ECO:0000256" key="1">
    <source>
        <dbReference type="ARBA" id="ARBA00004141"/>
    </source>
</evidence>
<dbReference type="NCBIfam" id="TIGR00728">
    <property type="entry name" value="OPT_sfam"/>
    <property type="match status" value="1"/>
</dbReference>
<reference evidence="11" key="1">
    <citation type="journal article" date="2023" name="Nat. Commun.">
        <title>Diploid and tetraploid genomes of Acorus and the evolution of monocots.</title>
        <authorList>
            <person name="Ma L."/>
            <person name="Liu K.W."/>
            <person name="Li Z."/>
            <person name="Hsiao Y.Y."/>
            <person name="Qi Y."/>
            <person name="Fu T."/>
            <person name="Tang G.D."/>
            <person name="Zhang D."/>
            <person name="Sun W.H."/>
            <person name="Liu D.K."/>
            <person name="Li Y."/>
            <person name="Chen G.Z."/>
            <person name="Liu X.D."/>
            <person name="Liao X.Y."/>
            <person name="Jiang Y.T."/>
            <person name="Yu X."/>
            <person name="Hao Y."/>
            <person name="Huang J."/>
            <person name="Zhao X.W."/>
            <person name="Ke S."/>
            <person name="Chen Y.Y."/>
            <person name="Wu W.L."/>
            <person name="Hsu J.L."/>
            <person name="Lin Y.F."/>
            <person name="Huang M.D."/>
            <person name="Li C.Y."/>
            <person name="Huang L."/>
            <person name="Wang Z.W."/>
            <person name="Zhao X."/>
            <person name="Zhong W.Y."/>
            <person name="Peng D.H."/>
            <person name="Ahmad S."/>
            <person name="Lan S."/>
            <person name="Zhang J.S."/>
            <person name="Tsai W.C."/>
            <person name="Van de Peer Y."/>
            <person name="Liu Z.J."/>
        </authorList>
    </citation>
    <scope>NUCLEOTIDE SEQUENCE</scope>
    <source>
        <strain evidence="11">CP</strain>
    </source>
</reference>
<comment type="caution">
    <text evidence="11">The sequence shown here is derived from an EMBL/GenBank/DDBJ whole genome shotgun (WGS) entry which is preliminary data.</text>
</comment>
<evidence type="ECO:0000256" key="7">
    <source>
        <dbReference type="ARBA" id="ARBA00022989"/>
    </source>
</evidence>
<evidence type="ECO:0000256" key="4">
    <source>
        <dbReference type="ARBA" id="ARBA00022692"/>
    </source>
</evidence>
<dbReference type="InterPro" id="IPR004648">
    <property type="entry name" value="Oligpept_transpt"/>
</dbReference>
<sequence>MGSDQKLKHEESSSMEGGGEVNDSPVEEVRITVPITDDPTHPVLTFRTWTLGISSCIILSFVNQFFNYRQNFLSISSTCAQIIVLPIGRLMAATLPTRTLHETEVRRKGGLTRLQFFLTALIASFAYYTVPGFFFPSISYISIACLIWKRSIIAQQIGSGFRGLGLGSFTLDWSTITALGSPLATPAFAIINIMVGFFAILYVLLPIAYWTNAYHAKRFPIISAHVFDSDGNPFNITRVLDQKSFTLNMEEYNSYSKINLSIFFAYTYGLGFAALAATISHVILFNGRTIWSLWRKTASAEKEMNDVHNRIMKKNYKQVPQWWFHIILVLMMGVSLLACEGFGKQLQLPYWGLFLAFGMAVLFTLPVGVIKATTNQAPGLNIITELVIGFLYPGRPLANVAFKTYGYISMDQAITFLTDFKLGHYMKVPPRSMFVVQLVGTVIANTAYFLTAWWLLETVPDICNPALLPKGSPWTCPSDEVFYNASIIWGLVVWLLARAYPQKKWIKLINMPVIIGATMSMPPARSLNYLSWISVGLFFNMYVYRRHKGWWARSNYVMSAALDAGVSFMAVILYFALQHSDINGLQWWGADTTDHCELASCPTEPGILQEGCPIVH</sequence>
<dbReference type="PANTHER" id="PTHR22601">
    <property type="entry name" value="ISP4 LIKE PROTEIN"/>
    <property type="match status" value="1"/>
</dbReference>
<evidence type="ECO:0000256" key="10">
    <source>
        <dbReference type="SAM" id="Phobius"/>
    </source>
</evidence>
<feature type="transmembrane region" description="Helical" evidence="10">
    <location>
        <begin position="187"/>
        <end position="210"/>
    </location>
</feature>
<keyword evidence="8 10" id="KW-0472">Membrane</keyword>
<feature type="transmembrane region" description="Helical" evidence="10">
    <location>
        <begin position="322"/>
        <end position="343"/>
    </location>
</feature>
<evidence type="ECO:0000256" key="5">
    <source>
        <dbReference type="ARBA" id="ARBA00022856"/>
    </source>
</evidence>
<feature type="transmembrane region" description="Helical" evidence="10">
    <location>
        <begin position="115"/>
        <end position="148"/>
    </location>
</feature>
<comment type="subcellular location">
    <subcellularLocation>
        <location evidence="1">Membrane</location>
        <topology evidence="1">Multi-pass membrane protein</topology>
    </subcellularLocation>
</comment>
<evidence type="ECO:0000256" key="2">
    <source>
        <dbReference type="ARBA" id="ARBA00005484"/>
    </source>
</evidence>
<feature type="transmembrane region" description="Helical" evidence="10">
    <location>
        <begin position="434"/>
        <end position="456"/>
    </location>
</feature>
<dbReference type="GO" id="GO:0015031">
    <property type="term" value="P:protein transport"/>
    <property type="evidence" value="ECO:0007669"/>
    <property type="project" value="UniProtKB-KW"/>
</dbReference>
<organism evidence="11 12">
    <name type="scientific">Acorus calamus</name>
    <name type="common">Sweet flag</name>
    <dbReference type="NCBI Taxonomy" id="4465"/>
    <lineage>
        <taxon>Eukaryota</taxon>
        <taxon>Viridiplantae</taxon>
        <taxon>Streptophyta</taxon>
        <taxon>Embryophyta</taxon>
        <taxon>Tracheophyta</taxon>
        <taxon>Spermatophyta</taxon>
        <taxon>Magnoliopsida</taxon>
        <taxon>Liliopsida</taxon>
        <taxon>Acoraceae</taxon>
        <taxon>Acorus</taxon>
    </lineage>
</organism>
<feature type="transmembrane region" description="Helical" evidence="10">
    <location>
        <begin position="504"/>
        <end position="521"/>
    </location>
</feature>
<keyword evidence="6" id="KW-0653">Protein transport</keyword>
<dbReference type="GO" id="GO:0016020">
    <property type="term" value="C:membrane"/>
    <property type="evidence" value="ECO:0007669"/>
    <property type="project" value="UniProtKB-SubCell"/>
</dbReference>
<dbReference type="Proteomes" id="UP001180020">
    <property type="component" value="Unassembled WGS sequence"/>
</dbReference>
<keyword evidence="7 10" id="KW-1133">Transmembrane helix</keyword>
<evidence type="ECO:0000313" key="12">
    <source>
        <dbReference type="Proteomes" id="UP001180020"/>
    </source>
</evidence>
<gene>
    <name evidence="11" type="primary">OPT5</name>
    <name evidence="11" type="ORF">QJS10_CPB17g00451</name>
</gene>
<name>A0AAV9CV87_ACOCL</name>
<evidence type="ECO:0000313" key="11">
    <source>
        <dbReference type="EMBL" id="KAK1292800.1"/>
    </source>
</evidence>
<reference evidence="11" key="2">
    <citation type="submission" date="2023-06" db="EMBL/GenBank/DDBJ databases">
        <authorList>
            <person name="Ma L."/>
            <person name="Liu K.-W."/>
            <person name="Li Z."/>
            <person name="Hsiao Y.-Y."/>
            <person name="Qi Y."/>
            <person name="Fu T."/>
            <person name="Tang G."/>
            <person name="Zhang D."/>
            <person name="Sun W.-H."/>
            <person name="Liu D.-K."/>
            <person name="Li Y."/>
            <person name="Chen G.-Z."/>
            <person name="Liu X.-D."/>
            <person name="Liao X.-Y."/>
            <person name="Jiang Y.-T."/>
            <person name="Yu X."/>
            <person name="Hao Y."/>
            <person name="Huang J."/>
            <person name="Zhao X.-W."/>
            <person name="Ke S."/>
            <person name="Chen Y.-Y."/>
            <person name="Wu W.-L."/>
            <person name="Hsu J.-L."/>
            <person name="Lin Y.-F."/>
            <person name="Huang M.-D."/>
            <person name="Li C.-Y."/>
            <person name="Huang L."/>
            <person name="Wang Z.-W."/>
            <person name="Zhao X."/>
            <person name="Zhong W.-Y."/>
            <person name="Peng D.-H."/>
            <person name="Ahmad S."/>
            <person name="Lan S."/>
            <person name="Zhang J.-S."/>
            <person name="Tsai W.-C."/>
            <person name="Van De Peer Y."/>
            <person name="Liu Z.-J."/>
        </authorList>
    </citation>
    <scope>NUCLEOTIDE SEQUENCE</scope>
    <source>
        <strain evidence="11">CP</strain>
        <tissue evidence="11">Leaves</tissue>
    </source>
</reference>
<dbReference type="GO" id="GO:0035673">
    <property type="term" value="F:oligopeptide transmembrane transporter activity"/>
    <property type="evidence" value="ECO:0007669"/>
    <property type="project" value="InterPro"/>
</dbReference>
<protein>
    <submittedName>
        <fullName evidence="11">Oligopeptide transporter 5</fullName>
    </submittedName>
</protein>
<feature type="transmembrane region" description="Helical" evidence="10">
    <location>
        <begin position="527"/>
        <end position="544"/>
    </location>
</feature>
<feature type="transmembrane region" description="Helical" evidence="10">
    <location>
        <begin position="481"/>
        <end position="497"/>
    </location>
</feature>
<accession>A0AAV9CV87</accession>
<feature type="region of interest" description="Disordered" evidence="9">
    <location>
        <begin position="1"/>
        <end position="23"/>
    </location>
</feature>
<feature type="transmembrane region" description="Helical" evidence="10">
    <location>
        <begin position="263"/>
        <end position="285"/>
    </location>
</feature>
<evidence type="ECO:0000256" key="3">
    <source>
        <dbReference type="ARBA" id="ARBA00022448"/>
    </source>
</evidence>
<dbReference type="EMBL" id="JAUJYO010000017">
    <property type="protein sequence ID" value="KAK1292800.1"/>
    <property type="molecule type" value="Genomic_DNA"/>
</dbReference>
<feature type="transmembrane region" description="Helical" evidence="10">
    <location>
        <begin position="556"/>
        <end position="577"/>
    </location>
</feature>
<dbReference type="Pfam" id="PF03169">
    <property type="entry name" value="OPT"/>
    <property type="match status" value="1"/>
</dbReference>
<proteinExistence type="inferred from homology"/>
<keyword evidence="12" id="KW-1185">Reference proteome</keyword>
<dbReference type="InterPro" id="IPR004813">
    <property type="entry name" value="OPT"/>
</dbReference>